<sequence>MNKHFQRVCAYVLTGLMIVVMSWEYQRVTASSLVMTTEIPEESLRLRILANSDSPHDQWLKEEVRNEVVELITTWVNGMDDIDDAREVIAGSLAELERVVGQTIQSRGFNYTFSVSYGEIPFPTKLYGSRLYPAGKYEGVLITIGAGQGENWWCVLFPPLCFVDFGTGDVLEMDQEGDEQPTESEQSLFDSTEQESDLLLTEENDLAQQEVEVRFFLVDLFDKVKNLFV</sequence>
<reference evidence="1 2" key="1">
    <citation type="submission" date="2023-07" db="EMBL/GenBank/DDBJ databases">
        <title>Genomic Encyclopedia of Type Strains, Phase IV (KMG-IV): sequencing the most valuable type-strain genomes for metagenomic binning, comparative biology and taxonomic classification.</title>
        <authorList>
            <person name="Goeker M."/>
        </authorList>
    </citation>
    <scope>NUCLEOTIDE SEQUENCE [LARGE SCALE GENOMIC DNA]</scope>
    <source>
        <strain evidence="1 2">DSM 17740</strain>
    </source>
</reference>
<evidence type="ECO:0000313" key="2">
    <source>
        <dbReference type="Proteomes" id="UP001232445"/>
    </source>
</evidence>
<keyword evidence="2" id="KW-1185">Reference proteome</keyword>
<protein>
    <submittedName>
        <fullName evidence="1">Stage II sporulation protein R</fullName>
    </submittedName>
</protein>
<gene>
    <name evidence="1" type="ORF">J2S00_002184</name>
</gene>
<dbReference type="InterPro" id="IPR014202">
    <property type="entry name" value="Spore_II_R"/>
</dbReference>
<accession>A0ABU0CSK5</accession>
<dbReference type="Pfam" id="PF09551">
    <property type="entry name" value="Spore_II_R"/>
    <property type="match status" value="1"/>
</dbReference>
<proteinExistence type="predicted"/>
<dbReference type="EMBL" id="JAUSUQ010000007">
    <property type="protein sequence ID" value="MDQ0339397.1"/>
    <property type="molecule type" value="Genomic_DNA"/>
</dbReference>
<evidence type="ECO:0000313" key="1">
    <source>
        <dbReference type="EMBL" id="MDQ0339397.1"/>
    </source>
</evidence>
<dbReference type="RefSeq" id="WP_307339298.1">
    <property type="nucleotide sequence ID" value="NZ_JAUSUQ010000007.1"/>
</dbReference>
<comment type="caution">
    <text evidence="1">The sequence shown here is derived from an EMBL/GenBank/DDBJ whole genome shotgun (WGS) entry which is preliminary data.</text>
</comment>
<dbReference type="NCBIfam" id="TIGR02837">
    <property type="entry name" value="spore_II_R"/>
    <property type="match status" value="1"/>
</dbReference>
<dbReference type="Proteomes" id="UP001232445">
    <property type="component" value="Unassembled WGS sequence"/>
</dbReference>
<name>A0ABU0CSK5_9BACI</name>
<organism evidence="1 2">
    <name type="scientific">Caldalkalibacillus uzonensis</name>
    <dbReference type="NCBI Taxonomy" id="353224"/>
    <lineage>
        <taxon>Bacteria</taxon>
        <taxon>Bacillati</taxon>
        <taxon>Bacillota</taxon>
        <taxon>Bacilli</taxon>
        <taxon>Bacillales</taxon>
        <taxon>Bacillaceae</taxon>
        <taxon>Caldalkalibacillus</taxon>
    </lineage>
</organism>